<sequence>MAGLESQGDHNPTVIARLNIDLSTSDQPDRLSTATSPVDTGIDENGTISVAPDGRHGYMVDTDATLSAVELRSGVKDPLIRICDLVDLDAARDCACPGPRPAGARAGR</sequence>
<name>A0ABV9ZSP0_9ACTN</name>
<keyword evidence="3" id="KW-1185">Reference proteome</keyword>
<proteinExistence type="predicted"/>
<accession>A0ABV9ZSP0</accession>
<protein>
    <submittedName>
        <fullName evidence="2">Uncharacterized protein</fullName>
    </submittedName>
</protein>
<reference evidence="3" key="1">
    <citation type="journal article" date="2019" name="Int. J. Syst. Evol. Microbiol.">
        <title>The Global Catalogue of Microorganisms (GCM) 10K type strain sequencing project: providing services to taxonomists for standard genome sequencing and annotation.</title>
        <authorList>
            <consortium name="The Broad Institute Genomics Platform"/>
            <consortium name="The Broad Institute Genome Sequencing Center for Infectious Disease"/>
            <person name="Wu L."/>
            <person name="Ma J."/>
        </authorList>
    </citation>
    <scope>NUCLEOTIDE SEQUENCE [LARGE SCALE GENOMIC DNA]</scope>
    <source>
        <strain evidence="3">CGMCC 4.1641</strain>
    </source>
</reference>
<evidence type="ECO:0000256" key="1">
    <source>
        <dbReference type="SAM" id="MobiDB-lite"/>
    </source>
</evidence>
<dbReference type="Proteomes" id="UP001596222">
    <property type="component" value="Unassembled WGS sequence"/>
</dbReference>
<dbReference type="EMBL" id="JBHSKJ010000001">
    <property type="protein sequence ID" value="MFC5143529.1"/>
    <property type="molecule type" value="Genomic_DNA"/>
</dbReference>
<evidence type="ECO:0000313" key="3">
    <source>
        <dbReference type="Proteomes" id="UP001596222"/>
    </source>
</evidence>
<feature type="compositionally biased region" description="Polar residues" evidence="1">
    <location>
        <begin position="21"/>
        <end position="38"/>
    </location>
</feature>
<dbReference type="RefSeq" id="WP_382036807.1">
    <property type="nucleotide sequence ID" value="NZ_JBHSKJ010000001.1"/>
</dbReference>
<evidence type="ECO:0000313" key="2">
    <source>
        <dbReference type="EMBL" id="MFC5143529.1"/>
    </source>
</evidence>
<feature type="region of interest" description="Disordered" evidence="1">
    <location>
        <begin position="21"/>
        <end position="54"/>
    </location>
</feature>
<organism evidence="2 3">
    <name type="scientific">Streptomyces aureoversilis</name>
    <dbReference type="NCBI Taxonomy" id="67277"/>
    <lineage>
        <taxon>Bacteria</taxon>
        <taxon>Bacillati</taxon>
        <taxon>Actinomycetota</taxon>
        <taxon>Actinomycetes</taxon>
        <taxon>Kitasatosporales</taxon>
        <taxon>Streptomycetaceae</taxon>
        <taxon>Streptomyces</taxon>
    </lineage>
</organism>
<gene>
    <name evidence="2" type="ORF">ACFPP6_02320</name>
</gene>
<comment type="caution">
    <text evidence="2">The sequence shown here is derived from an EMBL/GenBank/DDBJ whole genome shotgun (WGS) entry which is preliminary data.</text>
</comment>